<sequence length="234" mass="26286">MKIQKLSSLKLGDSLKKLQFKFVKFIVQYPFVVIVICALISIALSICGLYMSPLTSLSLPTKELSTIGTPLSTRRNIKEKLDRLLQNKELYKIDDLVKKFNQTQSDLLLGLEKTGRSLTNYALVSSKDDNKGDYSDESEFSDDMIQRIAKEIGSSFVENQKFKRDIDSVEDVDENGNVDGADGDDGEEKEELNEKKIELVSDDDSNLFAKKSTFISCNSVLNGKFNLLRLFISG</sequence>
<feature type="transmembrane region" description="Helical" evidence="2">
    <location>
        <begin position="26"/>
        <end position="51"/>
    </location>
</feature>
<feature type="compositionally biased region" description="Acidic residues" evidence="1">
    <location>
        <begin position="168"/>
        <end position="191"/>
    </location>
</feature>
<keyword evidence="4" id="KW-1185">Reference proteome</keyword>
<proteinExistence type="predicted"/>
<name>A0A813PFD4_9BILA</name>
<keyword evidence="2" id="KW-0812">Transmembrane</keyword>
<dbReference type="OrthoDB" id="10529480at2759"/>
<keyword evidence="2" id="KW-0472">Membrane</keyword>
<evidence type="ECO:0000313" key="4">
    <source>
        <dbReference type="Proteomes" id="UP000663879"/>
    </source>
</evidence>
<protein>
    <submittedName>
        <fullName evidence="3">Uncharacterized protein</fullName>
    </submittedName>
</protein>
<feature type="region of interest" description="Disordered" evidence="1">
    <location>
        <begin position="168"/>
        <end position="192"/>
    </location>
</feature>
<accession>A0A813PFD4</accession>
<keyword evidence="2" id="KW-1133">Transmembrane helix</keyword>
<gene>
    <name evidence="3" type="ORF">OXX778_LOCUS4037</name>
</gene>
<comment type="caution">
    <text evidence="3">The sequence shown here is derived from an EMBL/GenBank/DDBJ whole genome shotgun (WGS) entry which is preliminary data.</text>
</comment>
<dbReference type="AlphaFoldDB" id="A0A813PFD4"/>
<evidence type="ECO:0000313" key="3">
    <source>
        <dbReference type="EMBL" id="CAF0753361.1"/>
    </source>
</evidence>
<organism evidence="3 4">
    <name type="scientific">Brachionus calyciflorus</name>
    <dbReference type="NCBI Taxonomy" id="104777"/>
    <lineage>
        <taxon>Eukaryota</taxon>
        <taxon>Metazoa</taxon>
        <taxon>Spiralia</taxon>
        <taxon>Gnathifera</taxon>
        <taxon>Rotifera</taxon>
        <taxon>Eurotatoria</taxon>
        <taxon>Monogononta</taxon>
        <taxon>Pseudotrocha</taxon>
        <taxon>Ploima</taxon>
        <taxon>Brachionidae</taxon>
        <taxon>Brachionus</taxon>
    </lineage>
</organism>
<evidence type="ECO:0000256" key="2">
    <source>
        <dbReference type="SAM" id="Phobius"/>
    </source>
</evidence>
<dbReference type="Proteomes" id="UP000663879">
    <property type="component" value="Unassembled WGS sequence"/>
</dbReference>
<evidence type="ECO:0000256" key="1">
    <source>
        <dbReference type="SAM" id="MobiDB-lite"/>
    </source>
</evidence>
<reference evidence="3" key="1">
    <citation type="submission" date="2021-02" db="EMBL/GenBank/DDBJ databases">
        <authorList>
            <person name="Nowell W R."/>
        </authorList>
    </citation>
    <scope>NUCLEOTIDE SEQUENCE</scope>
    <source>
        <strain evidence="3">Ploen Becks lab</strain>
    </source>
</reference>
<dbReference type="EMBL" id="CAJNOC010000382">
    <property type="protein sequence ID" value="CAF0753361.1"/>
    <property type="molecule type" value="Genomic_DNA"/>
</dbReference>